<keyword evidence="7" id="KW-0406">Ion transport</keyword>
<evidence type="ECO:0000256" key="3">
    <source>
        <dbReference type="ARBA" id="ARBA00022448"/>
    </source>
</evidence>
<dbReference type="Proteomes" id="UP000715095">
    <property type="component" value="Unassembled WGS sequence"/>
</dbReference>
<evidence type="ECO:0000256" key="5">
    <source>
        <dbReference type="ARBA" id="ARBA00022692"/>
    </source>
</evidence>
<feature type="domain" description="Porin" evidence="12">
    <location>
        <begin position="8"/>
        <end position="351"/>
    </location>
</feature>
<evidence type="ECO:0000256" key="8">
    <source>
        <dbReference type="ARBA" id="ARBA00023114"/>
    </source>
</evidence>
<evidence type="ECO:0000256" key="11">
    <source>
        <dbReference type="SAM" id="SignalP"/>
    </source>
</evidence>
<evidence type="ECO:0000256" key="1">
    <source>
        <dbReference type="ARBA" id="ARBA00004571"/>
    </source>
</evidence>
<accession>A0ABS2DUL9</accession>
<organism evidence="13 14">
    <name type="scientific">Sutterella massiliensis</name>
    <dbReference type="NCBI Taxonomy" id="1816689"/>
    <lineage>
        <taxon>Bacteria</taxon>
        <taxon>Pseudomonadati</taxon>
        <taxon>Pseudomonadota</taxon>
        <taxon>Betaproteobacteria</taxon>
        <taxon>Burkholderiales</taxon>
        <taxon>Sutterellaceae</taxon>
        <taxon>Sutterella</taxon>
    </lineage>
</organism>
<evidence type="ECO:0000256" key="2">
    <source>
        <dbReference type="ARBA" id="ARBA00011233"/>
    </source>
</evidence>
<evidence type="ECO:0000256" key="6">
    <source>
        <dbReference type="ARBA" id="ARBA00022729"/>
    </source>
</evidence>
<keyword evidence="10" id="KW-0998">Cell outer membrane</keyword>
<dbReference type="Pfam" id="PF13609">
    <property type="entry name" value="Porin_4"/>
    <property type="match status" value="1"/>
</dbReference>
<keyword evidence="6 11" id="KW-0732">Signal</keyword>
<comment type="subcellular location">
    <subcellularLocation>
        <location evidence="1">Cell outer membrane</location>
        <topology evidence="1">Multi-pass membrane protein</topology>
    </subcellularLocation>
</comment>
<dbReference type="RefSeq" id="WP_205103155.1">
    <property type="nucleotide sequence ID" value="NZ_JACJJC010000011.1"/>
</dbReference>
<keyword evidence="9" id="KW-0472">Membrane</keyword>
<dbReference type="InterPro" id="IPR023614">
    <property type="entry name" value="Porin_dom_sf"/>
</dbReference>
<proteinExistence type="predicted"/>
<evidence type="ECO:0000256" key="4">
    <source>
        <dbReference type="ARBA" id="ARBA00022452"/>
    </source>
</evidence>
<comment type="subunit">
    <text evidence="2">Homotrimer.</text>
</comment>
<dbReference type="EMBL" id="JACJJC010000011">
    <property type="protein sequence ID" value="MBM6704393.1"/>
    <property type="molecule type" value="Genomic_DNA"/>
</dbReference>
<keyword evidence="14" id="KW-1185">Reference proteome</keyword>
<dbReference type="SUPFAM" id="SSF56935">
    <property type="entry name" value="Porins"/>
    <property type="match status" value="1"/>
</dbReference>
<comment type="caution">
    <text evidence="13">The sequence shown here is derived from an EMBL/GenBank/DDBJ whole genome shotgun (WGS) entry which is preliminary data.</text>
</comment>
<evidence type="ECO:0000256" key="9">
    <source>
        <dbReference type="ARBA" id="ARBA00023136"/>
    </source>
</evidence>
<name>A0ABS2DUL9_9BURK</name>
<evidence type="ECO:0000259" key="12">
    <source>
        <dbReference type="Pfam" id="PF13609"/>
    </source>
</evidence>
<reference evidence="13 14" key="1">
    <citation type="journal article" date="2021" name="Sci. Rep.">
        <title>The distribution of antibiotic resistance genes in chicken gut microbiota commensals.</title>
        <authorList>
            <person name="Juricova H."/>
            <person name="Matiasovicova J."/>
            <person name="Kubasova T."/>
            <person name="Cejkova D."/>
            <person name="Rychlik I."/>
        </authorList>
    </citation>
    <scope>NUCLEOTIDE SEQUENCE [LARGE SCALE GENOMIC DNA]</scope>
    <source>
        <strain evidence="13 14">An829</strain>
    </source>
</reference>
<keyword evidence="4" id="KW-1134">Transmembrane beta strand</keyword>
<sequence>MFQKSIVAAAVMTTISGAAFAADVTLYGTIDTGLVYTHEDVTGEEKQDNFAMSSGFNTASIFGLRGTEEIGGMSVSFVLENSFNSDDGTFADEDSRLFDKEAQVSISGRLGTLSLGRMGSLTGGDGTYDIFMLHADSMDGGYGDYVGTGFWLDRGIYDNMATYQSPEFGGFTAFAQYSFGTNADDANHSRSKDRYAALGATFTAGNLNAVLVVDSVLANRSIDENHYAKDRDDALGVSFGVNYDFGVVKPFLGLQYGKHENTIAGFDTDGSDYADLDGYAVHLGAVVLNSLGETQLSAFWSDGDGDVYTGGASNPVKTKTDVSVWGVAFFHNYELSSRTSLYLGMGYYDQETEPDGGEKLETKAFQGGLGLVHSF</sequence>
<keyword evidence="3" id="KW-0813">Transport</keyword>
<dbReference type="CDD" id="cd00342">
    <property type="entry name" value="gram_neg_porins"/>
    <property type="match status" value="1"/>
</dbReference>
<evidence type="ECO:0000313" key="14">
    <source>
        <dbReference type="Proteomes" id="UP000715095"/>
    </source>
</evidence>
<dbReference type="InterPro" id="IPR050298">
    <property type="entry name" value="Gram-neg_bact_OMP"/>
</dbReference>
<evidence type="ECO:0000256" key="7">
    <source>
        <dbReference type="ARBA" id="ARBA00023065"/>
    </source>
</evidence>
<dbReference type="PANTHER" id="PTHR34501:SF9">
    <property type="entry name" value="MAJOR OUTER MEMBRANE PROTEIN P.IA"/>
    <property type="match status" value="1"/>
</dbReference>
<feature type="signal peptide" evidence="11">
    <location>
        <begin position="1"/>
        <end position="21"/>
    </location>
</feature>
<dbReference type="Gene3D" id="2.40.160.10">
    <property type="entry name" value="Porin"/>
    <property type="match status" value="1"/>
</dbReference>
<gene>
    <name evidence="13" type="ORF">H6A60_07845</name>
</gene>
<protein>
    <submittedName>
        <fullName evidence="13">Porin</fullName>
    </submittedName>
</protein>
<dbReference type="PANTHER" id="PTHR34501">
    <property type="entry name" value="PROTEIN YDDL-RELATED"/>
    <property type="match status" value="1"/>
</dbReference>
<evidence type="ECO:0000313" key="13">
    <source>
        <dbReference type="EMBL" id="MBM6704393.1"/>
    </source>
</evidence>
<keyword evidence="5" id="KW-0812">Transmembrane</keyword>
<keyword evidence="8" id="KW-0626">Porin</keyword>
<evidence type="ECO:0000256" key="10">
    <source>
        <dbReference type="ARBA" id="ARBA00023237"/>
    </source>
</evidence>
<feature type="chain" id="PRO_5045874248" evidence="11">
    <location>
        <begin position="22"/>
        <end position="375"/>
    </location>
</feature>
<dbReference type="InterPro" id="IPR033900">
    <property type="entry name" value="Gram_neg_porin_domain"/>
</dbReference>